<keyword evidence="6" id="KW-0804">Transcription</keyword>
<comment type="similarity">
    <text evidence="1">Belongs to the Fur family.</text>
</comment>
<dbReference type="CDD" id="cd07153">
    <property type="entry name" value="Fur_like"/>
    <property type="match status" value="1"/>
</dbReference>
<proteinExistence type="inferred from homology"/>
<dbReference type="InterPro" id="IPR002481">
    <property type="entry name" value="FUR"/>
</dbReference>
<evidence type="ECO:0000256" key="1">
    <source>
        <dbReference type="ARBA" id="ARBA00007957"/>
    </source>
</evidence>
<dbReference type="GO" id="GO:0045892">
    <property type="term" value="P:negative regulation of DNA-templated transcription"/>
    <property type="evidence" value="ECO:0007669"/>
    <property type="project" value="TreeGrafter"/>
</dbReference>
<evidence type="ECO:0000313" key="10">
    <source>
        <dbReference type="Proteomes" id="UP000050833"/>
    </source>
</evidence>
<dbReference type="AlphaFoldDB" id="A0AAW3JQC8"/>
<keyword evidence="10" id="KW-1185">Reference proteome</keyword>
<dbReference type="InterPro" id="IPR036388">
    <property type="entry name" value="WH-like_DNA-bd_sf"/>
</dbReference>
<dbReference type="SUPFAM" id="SSF46785">
    <property type="entry name" value="Winged helix' DNA-binding domain"/>
    <property type="match status" value="1"/>
</dbReference>
<comment type="cofactor">
    <cofactor evidence="7">
        <name>Zn(2+)</name>
        <dbReference type="ChEBI" id="CHEBI:29105"/>
    </cofactor>
    <text evidence="7">Binds 1 zinc ion per subunit.</text>
</comment>
<keyword evidence="5" id="KW-0238">DNA-binding</keyword>
<keyword evidence="7" id="KW-0479">Metal-binding</keyword>
<dbReference type="PANTHER" id="PTHR33202:SF7">
    <property type="entry name" value="FERRIC UPTAKE REGULATION PROTEIN"/>
    <property type="match status" value="1"/>
</dbReference>
<dbReference type="GO" id="GO:1900376">
    <property type="term" value="P:regulation of secondary metabolite biosynthetic process"/>
    <property type="evidence" value="ECO:0007669"/>
    <property type="project" value="TreeGrafter"/>
</dbReference>
<organism evidence="9 10">
    <name type="scientific">Butyribacter intestini</name>
    <dbReference type="NCBI Taxonomy" id="1703332"/>
    <lineage>
        <taxon>Bacteria</taxon>
        <taxon>Bacillati</taxon>
        <taxon>Bacillota</taxon>
        <taxon>Clostridia</taxon>
        <taxon>Lachnospirales</taxon>
        <taxon>Lachnospiraceae</taxon>
        <taxon>Butyribacter</taxon>
    </lineage>
</organism>
<gene>
    <name evidence="9" type="ORF">APZ18_14305</name>
</gene>
<dbReference type="GO" id="GO:0008270">
    <property type="term" value="F:zinc ion binding"/>
    <property type="evidence" value="ECO:0007669"/>
    <property type="project" value="TreeGrafter"/>
</dbReference>
<dbReference type="EMBL" id="LLKB01000007">
    <property type="protein sequence ID" value="KQC84086.1"/>
    <property type="molecule type" value="Genomic_DNA"/>
</dbReference>
<evidence type="ECO:0000256" key="3">
    <source>
        <dbReference type="ARBA" id="ARBA00022833"/>
    </source>
</evidence>
<dbReference type="Proteomes" id="UP000050833">
    <property type="component" value="Unassembled WGS sequence"/>
</dbReference>
<dbReference type="InterPro" id="IPR043135">
    <property type="entry name" value="Fur_C"/>
</dbReference>
<feature type="binding site" evidence="8">
    <location>
        <position position="114"/>
    </location>
    <ligand>
        <name>Fe cation</name>
        <dbReference type="ChEBI" id="CHEBI:24875"/>
    </ligand>
</feature>
<dbReference type="PANTHER" id="PTHR33202">
    <property type="entry name" value="ZINC UPTAKE REGULATION PROTEIN"/>
    <property type="match status" value="1"/>
</dbReference>
<dbReference type="RefSeq" id="WP_055946277.1">
    <property type="nucleotide sequence ID" value="NZ_DBGDCA010000428.1"/>
</dbReference>
<sequence length="131" mass="14897">MSTIRYSKQREAIKDYLKSVTCHPTADTVYLNIQKTFPNISLGTVYRNLNFLVEHGEAIQIDCGDGFVHFDGNPIPHNHFFCRACKCLLDIKMDSIEHIDIIANANFPGKIEGHTVIFHGLCEKCCQKEHC</sequence>
<feature type="binding site" evidence="7">
    <location>
        <position position="122"/>
    </location>
    <ligand>
        <name>Zn(2+)</name>
        <dbReference type="ChEBI" id="CHEBI:29105"/>
    </ligand>
</feature>
<keyword evidence="4" id="KW-0805">Transcription regulation</keyword>
<keyword evidence="3 7" id="KW-0862">Zinc</keyword>
<reference evidence="9 10" key="1">
    <citation type="submission" date="2015-10" db="EMBL/GenBank/DDBJ databases">
        <title>Butyribacter intestini gen. nov., sp. nov., a butyric acid-producing bacterium of the family Lachnospiraceae isolated from the human faeces.</title>
        <authorList>
            <person name="Zou Y."/>
            <person name="Xue W."/>
            <person name="Luo G."/>
            <person name="Lv M."/>
        </authorList>
    </citation>
    <scope>NUCLEOTIDE SEQUENCE [LARGE SCALE GENOMIC DNA]</scope>
    <source>
        <strain evidence="9 10">TF01-11</strain>
    </source>
</reference>
<feature type="binding site" evidence="7">
    <location>
        <position position="85"/>
    </location>
    <ligand>
        <name>Zn(2+)</name>
        <dbReference type="ChEBI" id="CHEBI:29105"/>
    </ligand>
</feature>
<feature type="binding site" evidence="7">
    <location>
        <position position="82"/>
    </location>
    <ligand>
        <name>Zn(2+)</name>
        <dbReference type="ChEBI" id="CHEBI:29105"/>
    </ligand>
</feature>
<evidence type="ECO:0000256" key="2">
    <source>
        <dbReference type="ARBA" id="ARBA00022491"/>
    </source>
</evidence>
<protein>
    <submittedName>
        <fullName evidence="9">Fur family transcriptional regulator</fullName>
    </submittedName>
</protein>
<accession>A0AAW3JQC8</accession>
<evidence type="ECO:0000256" key="5">
    <source>
        <dbReference type="ARBA" id="ARBA00023125"/>
    </source>
</evidence>
<keyword evidence="2" id="KW-0678">Repressor</keyword>
<comment type="cofactor">
    <cofactor evidence="8">
        <name>Mn(2+)</name>
        <dbReference type="ChEBI" id="CHEBI:29035"/>
    </cofactor>
    <cofactor evidence="8">
        <name>Fe(2+)</name>
        <dbReference type="ChEBI" id="CHEBI:29033"/>
    </cofactor>
    <text evidence="8">Binds 1 Mn(2+) or Fe(2+) ion per subunit.</text>
</comment>
<name>A0AAW3JQC8_9FIRM</name>
<dbReference type="Gene3D" id="3.30.1490.190">
    <property type="match status" value="1"/>
</dbReference>
<comment type="caution">
    <text evidence="9">The sequence shown here is derived from an EMBL/GenBank/DDBJ whole genome shotgun (WGS) entry which is preliminary data.</text>
</comment>
<dbReference type="GO" id="GO:0000976">
    <property type="term" value="F:transcription cis-regulatory region binding"/>
    <property type="evidence" value="ECO:0007669"/>
    <property type="project" value="TreeGrafter"/>
</dbReference>
<dbReference type="Pfam" id="PF01475">
    <property type="entry name" value="FUR"/>
    <property type="match status" value="1"/>
</dbReference>
<evidence type="ECO:0000256" key="8">
    <source>
        <dbReference type="PIRSR" id="PIRSR602481-2"/>
    </source>
</evidence>
<evidence type="ECO:0000313" key="9">
    <source>
        <dbReference type="EMBL" id="KQC84086.1"/>
    </source>
</evidence>
<evidence type="ECO:0000256" key="6">
    <source>
        <dbReference type="ARBA" id="ARBA00023163"/>
    </source>
</evidence>
<keyword evidence="8" id="KW-0408">Iron</keyword>
<evidence type="ECO:0000256" key="7">
    <source>
        <dbReference type="PIRSR" id="PIRSR602481-1"/>
    </source>
</evidence>
<feature type="binding site" evidence="8">
    <location>
        <position position="97"/>
    </location>
    <ligand>
        <name>Fe cation</name>
        <dbReference type="ChEBI" id="CHEBI:24875"/>
    </ligand>
</feature>
<dbReference type="GO" id="GO:0003700">
    <property type="term" value="F:DNA-binding transcription factor activity"/>
    <property type="evidence" value="ECO:0007669"/>
    <property type="project" value="InterPro"/>
</dbReference>
<dbReference type="Gene3D" id="1.10.10.10">
    <property type="entry name" value="Winged helix-like DNA-binding domain superfamily/Winged helix DNA-binding domain"/>
    <property type="match status" value="1"/>
</dbReference>
<dbReference type="InterPro" id="IPR036390">
    <property type="entry name" value="WH_DNA-bd_sf"/>
</dbReference>
<feature type="binding site" evidence="7">
    <location>
        <position position="125"/>
    </location>
    <ligand>
        <name>Zn(2+)</name>
        <dbReference type="ChEBI" id="CHEBI:29105"/>
    </ligand>
</feature>
<evidence type="ECO:0000256" key="4">
    <source>
        <dbReference type="ARBA" id="ARBA00023015"/>
    </source>
</evidence>